<dbReference type="Gene3D" id="3.90.400.10">
    <property type="entry name" value="Oligo-1,6-glucosidase, Domain 2"/>
    <property type="match status" value="1"/>
</dbReference>
<sequence length="495" mass="57530">MVVSIKTGFYAEMETDMKKLENKCMLITYSDSMGHNLADLNEILDKYFKNAVGGIHILPFFPSSGDRGFAPMDYHKVDPAFGDWSDVEHLAEKYYLMFDYMINHISAQSPYYKDFLEKKDASEYHDLFIRYKDFWENGEPTEEQVDAIYKRKPRAPYVEARFADGTSEKVWCTFDEEQIDINCKSETAKRFIRDNLTTLCEHGAAMIRLDAFAYATKKAGTSCFFIEPDVWEFLKECEDIVKPYGVTLLPEIHEHYTMQEKIAKEDYYVYDFALPMLLINALYYGQTQYLKHWFEICPRKQFTTLDTHDGIGVVDVKDLLPDEEIKRTKEDIFKFGANVKKIYNTAAYNNLDIYQVNCSYYSALGDEDDAYLLARAVQFFAPGIPQVYYVGLLAGKNDLKLLEETKVGRNINRHYYTKEEIDAEVKRPVVAELLRMMEFRNAHPAFDGTFELETCDDDKLVIVRRNGDAWAKLSADFKAKKFAITYTEDGEVHTF</sequence>
<dbReference type="EC" id="2.4.1.329" evidence="4"/>
<accession>A0A173ULQ7</accession>
<evidence type="ECO:0000256" key="3">
    <source>
        <dbReference type="ARBA" id="ARBA00022679"/>
    </source>
</evidence>
<dbReference type="InterPro" id="IPR022527">
    <property type="entry name" value="Sucrose_phospho"/>
</dbReference>
<feature type="domain" description="Glycosyl hydrolase family 13 catalytic" evidence="7">
    <location>
        <begin position="23"/>
        <end position="440"/>
    </location>
</feature>
<feature type="binding site" evidence="6">
    <location>
        <position position="409"/>
    </location>
    <ligand>
        <name>substrate</name>
    </ligand>
</feature>
<dbReference type="InterPro" id="IPR016377">
    <property type="entry name" value="Sucrose_GGa_phosphorylase-rel"/>
</dbReference>
<feature type="binding site" evidence="6">
    <location>
        <begin position="208"/>
        <end position="210"/>
    </location>
    <ligand>
        <name>substrate</name>
    </ligand>
</feature>
<feature type="binding site" evidence="6">
    <location>
        <position position="66"/>
    </location>
    <ligand>
        <name>substrate</name>
    </ligand>
</feature>
<evidence type="ECO:0000256" key="1">
    <source>
        <dbReference type="ARBA" id="ARBA00008452"/>
    </source>
</evidence>
<dbReference type="GO" id="GO:0005975">
    <property type="term" value="P:carbohydrate metabolic process"/>
    <property type="evidence" value="ECO:0007669"/>
    <property type="project" value="InterPro"/>
</dbReference>
<dbReference type="InterPro" id="IPR017853">
    <property type="entry name" value="GH"/>
</dbReference>
<dbReference type="InterPro" id="IPR006047">
    <property type="entry name" value="GH13_cat_dom"/>
</dbReference>
<feature type="binding site" evidence="6">
    <location>
        <position position="104"/>
    </location>
    <ligand>
        <name>substrate</name>
    </ligand>
</feature>
<dbReference type="Pfam" id="PF00128">
    <property type="entry name" value="Alpha-amylase"/>
    <property type="match status" value="1"/>
</dbReference>
<comment type="similarity">
    <text evidence="1 4">Belongs to the glycosyl hydrolase 13 family. Sucrose phosphorylase subfamily.</text>
</comment>
<feature type="active site" description="Proton donor" evidence="5">
    <location>
        <position position="251"/>
    </location>
</feature>
<dbReference type="PIRSF" id="PIRSF003059">
    <property type="entry name" value="Sucrose_phosphorylase"/>
    <property type="match status" value="1"/>
</dbReference>
<dbReference type="OrthoDB" id="9805159at2"/>
<gene>
    <name evidence="8" type="primary">gtfA</name>
    <name evidence="8" type="ORF">ERS852572_02197</name>
</gene>
<evidence type="ECO:0000259" key="7">
    <source>
        <dbReference type="SMART" id="SM00642"/>
    </source>
</evidence>
<organism evidence="8 9">
    <name type="scientific">Roseburia intestinalis</name>
    <dbReference type="NCBI Taxonomy" id="166486"/>
    <lineage>
        <taxon>Bacteria</taxon>
        <taxon>Bacillati</taxon>
        <taxon>Bacillota</taxon>
        <taxon>Clostridia</taxon>
        <taxon>Lachnospirales</taxon>
        <taxon>Lachnospiraceae</taxon>
        <taxon>Roseburia</taxon>
    </lineage>
</organism>
<dbReference type="SMART" id="SM00642">
    <property type="entry name" value="Aamy"/>
    <property type="match status" value="1"/>
</dbReference>
<dbReference type="NCBIfam" id="TIGR03852">
    <property type="entry name" value="sucrose_gtfA"/>
    <property type="match status" value="1"/>
</dbReference>
<name>A0A173ULQ7_9FIRM</name>
<evidence type="ECO:0000256" key="2">
    <source>
        <dbReference type="ARBA" id="ARBA00022676"/>
    </source>
</evidence>
<evidence type="ECO:0000313" key="9">
    <source>
        <dbReference type="Proteomes" id="UP000095350"/>
    </source>
</evidence>
<dbReference type="EMBL" id="CYXZ01000015">
    <property type="protein sequence ID" value="CUN15941.1"/>
    <property type="molecule type" value="Genomic_DNA"/>
</dbReference>
<keyword evidence="3 4" id="KW-0808">Transferase</keyword>
<protein>
    <recommendedName>
        <fullName evidence="4">Sucrose 6(F)-phosphate phosphorylase</fullName>
        <ecNumber evidence="4">2.4.1.329</ecNumber>
    </recommendedName>
</protein>
<evidence type="ECO:0000313" key="8">
    <source>
        <dbReference type="EMBL" id="CUN15941.1"/>
    </source>
</evidence>
<dbReference type="STRING" id="166486.ERS852572_02197"/>
<dbReference type="CDD" id="cd11355">
    <property type="entry name" value="AmyAc_Sucrose_phosphorylase"/>
    <property type="match status" value="1"/>
</dbReference>
<evidence type="ECO:0000256" key="5">
    <source>
        <dbReference type="PIRSR" id="PIRSR003059-1"/>
    </source>
</evidence>
<dbReference type="PANTHER" id="PTHR38784">
    <property type="entry name" value="SUCROSE PHOSPHORYLASE"/>
    <property type="match status" value="1"/>
</dbReference>
<evidence type="ECO:0000256" key="4">
    <source>
        <dbReference type="PIRNR" id="PIRNR003059"/>
    </source>
</evidence>
<dbReference type="Proteomes" id="UP000095350">
    <property type="component" value="Unassembled WGS sequence"/>
</dbReference>
<reference evidence="8 9" key="1">
    <citation type="submission" date="2015-09" db="EMBL/GenBank/DDBJ databases">
        <authorList>
            <consortium name="Pathogen Informatics"/>
        </authorList>
    </citation>
    <scope>NUCLEOTIDE SEQUENCE [LARGE SCALE GENOMIC DNA]</scope>
    <source>
        <strain evidence="8 9">2789STDY5834960</strain>
    </source>
</reference>
<keyword evidence="2 4" id="KW-0328">Glycosyltransferase</keyword>
<comment type="catalytic activity">
    <reaction evidence="4">
        <text>sucrose 6(F)-phosphate + phosphate = beta-D-fructose 6-phosphate + alpha-D-glucose 1-phosphate</text>
        <dbReference type="Rhea" id="RHEA:38863"/>
        <dbReference type="ChEBI" id="CHEBI:43474"/>
        <dbReference type="ChEBI" id="CHEBI:57634"/>
        <dbReference type="ChEBI" id="CHEBI:57723"/>
        <dbReference type="ChEBI" id="CHEBI:58601"/>
        <dbReference type="EC" id="2.4.1.329"/>
    </reaction>
</comment>
<feature type="binding site" evidence="6">
    <location>
        <begin position="308"/>
        <end position="309"/>
    </location>
    <ligand>
        <name>substrate</name>
    </ligand>
</feature>
<feature type="binding site" evidence="6">
    <location>
        <position position="251"/>
    </location>
    <ligand>
        <name>substrate</name>
    </ligand>
</feature>
<feature type="binding site" evidence="6">
    <location>
        <begin position="352"/>
        <end position="355"/>
    </location>
    <ligand>
        <name>substrate</name>
    </ligand>
</feature>
<feature type="active site" description="Nucleophile" evidence="5">
    <location>
        <position position="210"/>
    </location>
</feature>
<dbReference type="PaxDb" id="166486-ERS852572_02197"/>
<dbReference type="SUPFAM" id="SSF51445">
    <property type="entry name" value="(Trans)glycosidases"/>
    <property type="match status" value="1"/>
</dbReference>
<dbReference type="InterPro" id="IPR045857">
    <property type="entry name" value="O16G_dom_2"/>
</dbReference>
<proteinExistence type="inferred from homology"/>
<dbReference type="GO" id="GO:0004645">
    <property type="term" value="F:1,4-alpha-oligoglucan phosphorylase activity"/>
    <property type="evidence" value="ECO:0007669"/>
    <property type="project" value="UniProtKB-UniRule"/>
</dbReference>
<dbReference type="Gene3D" id="3.20.20.80">
    <property type="entry name" value="Glycosidases"/>
    <property type="match status" value="1"/>
</dbReference>
<dbReference type="PANTHER" id="PTHR38784:SF1">
    <property type="entry name" value="SUCROSE PHOSPHORYLASE"/>
    <property type="match status" value="1"/>
</dbReference>
<dbReference type="AlphaFoldDB" id="A0A173ULQ7"/>
<evidence type="ECO:0000256" key="6">
    <source>
        <dbReference type="PIRSR" id="PIRSR003059-2"/>
    </source>
</evidence>